<keyword evidence="1" id="KW-0808">Transferase</keyword>
<keyword evidence="9" id="KW-1185">Reference proteome</keyword>
<keyword evidence="4" id="KW-1133">Transmembrane helix</keyword>
<dbReference type="CDD" id="cd16917">
    <property type="entry name" value="HATPase_UhpB-NarQ-NarX-like"/>
    <property type="match status" value="1"/>
</dbReference>
<dbReference type="Gene3D" id="3.30.565.10">
    <property type="entry name" value="Histidine kinase-like ATPase, C-terminal domain"/>
    <property type="match status" value="1"/>
</dbReference>
<dbReference type="Gene3D" id="2.130.10.10">
    <property type="entry name" value="YVTN repeat-like/Quinoprotein amine dehydrogenase"/>
    <property type="match status" value="3"/>
</dbReference>
<evidence type="ECO:0000256" key="3">
    <source>
        <dbReference type="ARBA" id="ARBA00023012"/>
    </source>
</evidence>
<keyword evidence="4" id="KW-0812">Transmembrane</keyword>
<evidence type="ECO:0000313" key="8">
    <source>
        <dbReference type="EMBL" id="SNT10382.1"/>
    </source>
</evidence>
<dbReference type="Pfam" id="PF02518">
    <property type="entry name" value="HATPase_c"/>
    <property type="match status" value="1"/>
</dbReference>
<dbReference type="Pfam" id="PF07730">
    <property type="entry name" value="HisKA_3"/>
    <property type="match status" value="1"/>
</dbReference>
<dbReference type="AlphaFoldDB" id="A0A239JY03"/>
<keyword evidence="3" id="KW-0902">Two-component regulatory system</keyword>
<dbReference type="InterPro" id="IPR003594">
    <property type="entry name" value="HATPase_dom"/>
</dbReference>
<protein>
    <submittedName>
        <fullName evidence="8">Two component regulator propeller</fullName>
    </submittedName>
</protein>
<keyword evidence="2" id="KW-0418">Kinase</keyword>
<organism evidence="8 9">
    <name type="scientific">Granulicella rosea</name>
    <dbReference type="NCBI Taxonomy" id="474952"/>
    <lineage>
        <taxon>Bacteria</taxon>
        <taxon>Pseudomonadati</taxon>
        <taxon>Acidobacteriota</taxon>
        <taxon>Terriglobia</taxon>
        <taxon>Terriglobales</taxon>
        <taxon>Acidobacteriaceae</taxon>
        <taxon>Granulicella</taxon>
    </lineage>
</organism>
<dbReference type="InterPro" id="IPR011110">
    <property type="entry name" value="Reg_prop"/>
</dbReference>
<dbReference type="InterPro" id="IPR013783">
    <property type="entry name" value="Ig-like_fold"/>
</dbReference>
<dbReference type="InterPro" id="IPR015943">
    <property type="entry name" value="WD40/YVTN_repeat-like_dom_sf"/>
</dbReference>
<evidence type="ECO:0000256" key="1">
    <source>
        <dbReference type="ARBA" id="ARBA00022679"/>
    </source>
</evidence>
<proteinExistence type="predicted"/>
<feature type="domain" description="Signal transduction histidine kinase subgroup 3 dimerisation and phosphoacceptor" evidence="7">
    <location>
        <begin position="764"/>
        <end position="828"/>
    </location>
</feature>
<accession>A0A239JY03</accession>
<dbReference type="Proteomes" id="UP000198356">
    <property type="component" value="Unassembled WGS sequence"/>
</dbReference>
<evidence type="ECO:0000256" key="2">
    <source>
        <dbReference type="ARBA" id="ARBA00022777"/>
    </source>
</evidence>
<dbReference type="Gene3D" id="1.20.5.1930">
    <property type="match status" value="1"/>
</dbReference>
<feature type="transmembrane region" description="Helical" evidence="4">
    <location>
        <begin position="729"/>
        <end position="749"/>
    </location>
</feature>
<dbReference type="Pfam" id="PF07494">
    <property type="entry name" value="Reg_prop"/>
    <property type="match status" value="4"/>
</dbReference>
<dbReference type="InterPro" id="IPR011712">
    <property type="entry name" value="Sig_transdc_His_kin_sub3_dim/P"/>
</dbReference>
<dbReference type="InterPro" id="IPR050482">
    <property type="entry name" value="Sensor_HK_TwoCompSys"/>
</dbReference>
<evidence type="ECO:0000313" key="9">
    <source>
        <dbReference type="Proteomes" id="UP000198356"/>
    </source>
</evidence>
<dbReference type="RefSeq" id="WP_176441733.1">
    <property type="nucleotide sequence ID" value="NZ_FZOU01000004.1"/>
</dbReference>
<evidence type="ECO:0000259" key="7">
    <source>
        <dbReference type="Pfam" id="PF07730"/>
    </source>
</evidence>
<feature type="domain" description="Two component regulator three Y" evidence="6">
    <location>
        <begin position="663"/>
        <end position="721"/>
    </location>
</feature>
<dbReference type="GO" id="GO:0000155">
    <property type="term" value="F:phosphorelay sensor kinase activity"/>
    <property type="evidence" value="ECO:0007669"/>
    <property type="project" value="InterPro"/>
</dbReference>
<evidence type="ECO:0000256" key="4">
    <source>
        <dbReference type="SAM" id="Phobius"/>
    </source>
</evidence>
<gene>
    <name evidence="8" type="ORF">SAMN05421770_104180</name>
</gene>
<evidence type="ECO:0000259" key="6">
    <source>
        <dbReference type="Pfam" id="PF07495"/>
    </source>
</evidence>
<dbReference type="InterPro" id="IPR036890">
    <property type="entry name" value="HATPase_C_sf"/>
</dbReference>
<dbReference type="SUPFAM" id="SSF55874">
    <property type="entry name" value="ATPase domain of HSP90 chaperone/DNA topoisomerase II/histidine kinase"/>
    <property type="match status" value="1"/>
</dbReference>
<reference evidence="8 9" key="1">
    <citation type="submission" date="2017-06" db="EMBL/GenBank/DDBJ databases">
        <authorList>
            <person name="Kim H.J."/>
            <person name="Triplett B.A."/>
        </authorList>
    </citation>
    <scope>NUCLEOTIDE SEQUENCE [LARGE SCALE GENOMIC DNA]</scope>
    <source>
        <strain evidence="8 9">DSM 18704</strain>
    </source>
</reference>
<dbReference type="Gene3D" id="2.60.40.10">
    <property type="entry name" value="Immunoglobulins"/>
    <property type="match status" value="1"/>
</dbReference>
<evidence type="ECO:0000259" key="5">
    <source>
        <dbReference type="Pfam" id="PF02518"/>
    </source>
</evidence>
<dbReference type="GO" id="GO:0016020">
    <property type="term" value="C:membrane"/>
    <property type="evidence" value="ECO:0007669"/>
    <property type="project" value="InterPro"/>
</dbReference>
<dbReference type="InterPro" id="IPR011123">
    <property type="entry name" value="Y_Y_Y"/>
</dbReference>
<keyword evidence="4" id="KW-0472">Membrane</keyword>
<name>A0A239JY03_9BACT</name>
<dbReference type="GO" id="GO:0046983">
    <property type="term" value="F:protein dimerization activity"/>
    <property type="evidence" value="ECO:0007669"/>
    <property type="project" value="InterPro"/>
</dbReference>
<feature type="domain" description="Histidine kinase/HSP90-like ATPase" evidence="5">
    <location>
        <begin position="871"/>
        <end position="961"/>
    </location>
</feature>
<dbReference type="SUPFAM" id="SSF63829">
    <property type="entry name" value="Calcium-dependent phosphotriesterase"/>
    <property type="match status" value="3"/>
</dbReference>
<sequence length="962" mass="104718">MLALVLMFPCLCLGQGESFSISTWGTHDGLPEMSVQGLAIEPRGGLYVGTSGGLCLFDGTYCKPLQNREMSKFPASNLTALFRARDQSVWVGTVGGGLLHITSDRVEVFDRRSGLEDPYVRAIFEDSRGHLWVGTEDGLFRRSGAAFQKIELPQDLGRQEVYALAEDAQKRLVVGGNELVYLDESESATPVSTEARVPFPLRSLLSTKDGRLLLGTLGGLFERSGETFNRLPIPHGDVEALCESADGAIWAGTIANGLWRLQRGKALQVLIGDDQPGHSILAMSADANGRLWIGTESGLSRIEPTDVHVIPSPVASVDRETLSISPRGTVLLVNSQVYRLDSAMPKVVPLPLPGNPKILNLLYASDRSVWVGTAGNGVFRLDSEGHTTQYASWARLKIAGNFPRGIAEGVNGDIWVASGFGLNRITAAGINQFDSLNGLPNRNVRTLHRDRNGCMWVGTDGGPAVYCGGHFVENRATQSLRGEEIWAMTEDANGTMWLGTRNHGIYAYREPELHHFSISDGLLSNFTCGLVADRNGTLWISSPEGLSSISIDQSLSESKNTDLVFARPHPLPRGAENLKFNAGRFPNAVVDDRGIVWFATSSGPVYVDPSQPTLTHAWDGPVPVITSVLADEAYLQRVSSVRVPPRSKLLTFTFGATYLGSEQDMLLAYRLRGADDKWASSAGAHQVEYRALPPGTYTFELRAYSRAQPDTWKDAHVSFVVPVVWYRSIWFYLLILPCVAAASLLLYMLHLQQIKGRFKLILEERTRLAREMHDTLIQGCNGVAMLLEAEASSRGLPGSSYLDIAREQLQATVADAREAVWNLRQTELESDLIIAALKNISTQASESFGIPVTVHHAAKLPKLPADAAHEILMIVREAVTNAGSHGHPRAIRIDAQHSEDYLSFRVCDDGVGFGVDAASAMGDDHYGILGMHERAAMIGANLEITSTPGAGACILLTLKMKS</sequence>
<dbReference type="Pfam" id="PF07495">
    <property type="entry name" value="Y_Y_Y"/>
    <property type="match status" value="1"/>
</dbReference>
<dbReference type="EMBL" id="FZOU01000004">
    <property type="protein sequence ID" value="SNT10382.1"/>
    <property type="molecule type" value="Genomic_DNA"/>
</dbReference>
<dbReference type="PANTHER" id="PTHR24421:SF62">
    <property type="entry name" value="SENSORY TRANSDUCTION HISTIDINE KINASE"/>
    <property type="match status" value="1"/>
</dbReference>
<dbReference type="PANTHER" id="PTHR24421">
    <property type="entry name" value="NITRATE/NITRITE SENSOR PROTEIN NARX-RELATED"/>
    <property type="match status" value="1"/>
</dbReference>